<dbReference type="SUPFAM" id="SSF160214">
    <property type="entry name" value="FlaG-like"/>
    <property type="match status" value="1"/>
</dbReference>
<dbReference type="RefSeq" id="WP_015616086.1">
    <property type="nucleotide sequence ID" value="NC_021182.1"/>
</dbReference>
<dbReference type="eggNOG" id="COG1334">
    <property type="taxonomic scope" value="Bacteria"/>
</dbReference>
<feature type="compositionally biased region" description="Polar residues" evidence="1">
    <location>
        <begin position="1"/>
        <end position="43"/>
    </location>
</feature>
<gene>
    <name evidence="2" type="ORF">Clopa_2960</name>
</gene>
<accession>R4K5E5</accession>
<dbReference type="STRING" id="86416.Clopa_2960"/>
<dbReference type="PANTHER" id="PTHR37166:SF1">
    <property type="entry name" value="PROTEIN FLAG"/>
    <property type="match status" value="1"/>
</dbReference>
<dbReference type="InterPro" id="IPR005186">
    <property type="entry name" value="FlaG"/>
</dbReference>
<dbReference type="Proteomes" id="UP000013523">
    <property type="component" value="Chromosome"/>
</dbReference>
<keyword evidence="2" id="KW-0969">Cilium</keyword>
<dbReference type="Pfam" id="PF03646">
    <property type="entry name" value="FlaG"/>
    <property type="match status" value="1"/>
</dbReference>
<keyword evidence="3" id="KW-1185">Reference proteome</keyword>
<keyword evidence="2" id="KW-0966">Cell projection</keyword>
<dbReference type="OrthoDB" id="9799867at2"/>
<keyword evidence="2" id="KW-0282">Flagellum</keyword>
<dbReference type="PANTHER" id="PTHR37166">
    <property type="entry name" value="PROTEIN FLAG"/>
    <property type="match status" value="1"/>
</dbReference>
<dbReference type="InterPro" id="IPR035924">
    <property type="entry name" value="FlaG-like_sf"/>
</dbReference>
<reference evidence="2 3" key="1">
    <citation type="submission" date="2012-01" db="EMBL/GenBank/DDBJ databases">
        <title>Complete sequence of chromosome of Clostridium pasteurianum BC1.</title>
        <authorList>
            <consortium name="US DOE Joint Genome Institute"/>
            <person name="Lucas S."/>
            <person name="Han J."/>
            <person name="Lapidus A."/>
            <person name="Cheng J.-F."/>
            <person name="Goodwin L."/>
            <person name="Pitluck S."/>
            <person name="Peters L."/>
            <person name="Mikhailova N."/>
            <person name="Teshima H."/>
            <person name="Detter J.C."/>
            <person name="Han C."/>
            <person name="Tapia R."/>
            <person name="Land M."/>
            <person name="Hauser L."/>
            <person name="Kyrpides N."/>
            <person name="Ivanova N."/>
            <person name="Pagani I."/>
            <person name="Dunn J."/>
            <person name="Taghavi S."/>
            <person name="Francis A."/>
            <person name="van der Lelie D."/>
            <person name="Woyke T."/>
        </authorList>
    </citation>
    <scope>NUCLEOTIDE SEQUENCE [LARGE SCALE GENOMIC DNA]</scope>
    <source>
        <strain evidence="2 3">BC1</strain>
    </source>
</reference>
<feature type="region of interest" description="Disordered" evidence="1">
    <location>
        <begin position="1"/>
        <end position="46"/>
    </location>
</feature>
<protein>
    <submittedName>
        <fullName evidence="2">Flagellar protein FlaG</fullName>
    </submittedName>
</protein>
<proteinExistence type="predicted"/>
<evidence type="ECO:0000313" key="2">
    <source>
        <dbReference type="EMBL" id="AGK97793.1"/>
    </source>
</evidence>
<organism evidence="2 3">
    <name type="scientific">Clostridium pasteurianum BC1</name>
    <dbReference type="NCBI Taxonomy" id="86416"/>
    <lineage>
        <taxon>Bacteria</taxon>
        <taxon>Bacillati</taxon>
        <taxon>Bacillota</taxon>
        <taxon>Clostridia</taxon>
        <taxon>Eubacteriales</taxon>
        <taxon>Clostridiaceae</taxon>
        <taxon>Clostridium</taxon>
    </lineage>
</organism>
<sequence length="124" mass="13800">MDVKSISQGGLTTSGASQTISSEKNTTSNINKVTKSDSGNYQSQRHDRVITEAQVKNVVEKMSKLLDEENTHVEYEAHKGMWNVVIKIMDNKTNEIVTQIPAKQVVEAMENLYNSVGLIMDKKA</sequence>
<dbReference type="HOGENOM" id="CLU_120910_3_2_9"/>
<dbReference type="AlphaFoldDB" id="R4K5E5"/>
<evidence type="ECO:0000313" key="3">
    <source>
        <dbReference type="Proteomes" id="UP000013523"/>
    </source>
</evidence>
<dbReference type="EMBL" id="CP003261">
    <property type="protein sequence ID" value="AGK97793.1"/>
    <property type="molecule type" value="Genomic_DNA"/>
</dbReference>
<evidence type="ECO:0000256" key="1">
    <source>
        <dbReference type="SAM" id="MobiDB-lite"/>
    </source>
</evidence>
<dbReference type="KEGG" id="cpas:Clopa_2960"/>
<name>R4K5E5_CLOPA</name>
<dbReference type="PATRIC" id="fig|86416.3.peg.2945"/>
<dbReference type="Gene3D" id="3.30.160.170">
    <property type="entry name" value="FlaG-like"/>
    <property type="match status" value="1"/>
</dbReference>